<evidence type="ECO:0000259" key="1">
    <source>
        <dbReference type="PROSITE" id="PS50943"/>
    </source>
</evidence>
<reference evidence="2 3" key="1">
    <citation type="submission" date="2016-12" db="EMBL/GenBank/DDBJ databases">
        <title>Complete genome sequence of Clostridium kluyveri JZZ isolated from the pit mud of a Chinese flavor liquor-making factory.</title>
        <authorList>
            <person name="Wang Y."/>
        </authorList>
    </citation>
    <scope>NUCLEOTIDE SEQUENCE [LARGE SCALE GENOMIC DNA]</scope>
    <source>
        <strain evidence="2 3">JZZ</strain>
    </source>
</reference>
<sequence>MSLMALCKKHGYSFRRLSKEEGVSFTYLSRLNTGIYKNPSLQILTKIARRLGVSIEEVAKAIMEED</sequence>
<gene>
    <name evidence="2" type="ORF">BS101_12150</name>
</gene>
<proteinExistence type="predicted"/>
<dbReference type="InterPro" id="IPR001387">
    <property type="entry name" value="Cro/C1-type_HTH"/>
</dbReference>
<protein>
    <recommendedName>
        <fullName evidence="1">HTH cro/C1-type domain-containing protein</fullName>
    </recommendedName>
</protein>
<feature type="domain" description="HTH cro/C1-type" evidence="1">
    <location>
        <begin position="3"/>
        <end position="58"/>
    </location>
</feature>
<evidence type="ECO:0000313" key="3">
    <source>
        <dbReference type="Proteomes" id="UP000184604"/>
    </source>
</evidence>
<organism evidence="2 3">
    <name type="scientific">Clostridium kluyveri</name>
    <dbReference type="NCBI Taxonomy" id="1534"/>
    <lineage>
        <taxon>Bacteria</taxon>
        <taxon>Bacillati</taxon>
        <taxon>Bacillota</taxon>
        <taxon>Clostridia</taxon>
        <taxon>Eubacteriales</taxon>
        <taxon>Clostridiaceae</taxon>
        <taxon>Clostridium</taxon>
    </lineage>
</organism>
<dbReference type="GO" id="GO:0003677">
    <property type="term" value="F:DNA binding"/>
    <property type="evidence" value="ECO:0007669"/>
    <property type="project" value="InterPro"/>
</dbReference>
<dbReference type="InterPro" id="IPR010982">
    <property type="entry name" value="Lambda_DNA-bd_dom_sf"/>
</dbReference>
<dbReference type="EMBL" id="CP018335">
    <property type="protein sequence ID" value="APM39442.1"/>
    <property type="molecule type" value="Genomic_DNA"/>
</dbReference>
<dbReference type="SUPFAM" id="SSF47413">
    <property type="entry name" value="lambda repressor-like DNA-binding domains"/>
    <property type="match status" value="1"/>
</dbReference>
<dbReference type="Gene3D" id="1.10.260.40">
    <property type="entry name" value="lambda repressor-like DNA-binding domains"/>
    <property type="match status" value="1"/>
</dbReference>
<dbReference type="RefSeq" id="WP_073539065.1">
    <property type="nucleotide sequence ID" value="NZ_CP018335.1"/>
</dbReference>
<dbReference type="AlphaFoldDB" id="A0A1L5F8Y1"/>
<name>A0A1L5F8Y1_CLOKL</name>
<evidence type="ECO:0000313" key="2">
    <source>
        <dbReference type="EMBL" id="APM39442.1"/>
    </source>
</evidence>
<dbReference type="CDD" id="cd00093">
    <property type="entry name" value="HTH_XRE"/>
    <property type="match status" value="1"/>
</dbReference>
<dbReference type="PROSITE" id="PS50943">
    <property type="entry name" value="HTH_CROC1"/>
    <property type="match status" value="1"/>
</dbReference>
<accession>A0A1L5F8Y1</accession>
<dbReference type="Pfam" id="PF01381">
    <property type="entry name" value="HTH_3"/>
    <property type="match status" value="1"/>
</dbReference>
<dbReference type="SMART" id="SM00530">
    <property type="entry name" value="HTH_XRE"/>
    <property type="match status" value="1"/>
</dbReference>
<dbReference type="Proteomes" id="UP000184604">
    <property type="component" value="Chromosome"/>
</dbReference>